<protein>
    <submittedName>
        <fullName evidence="6">DNA-binding transcriptional LysR family regulator</fullName>
    </submittedName>
</protein>
<evidence type="ECO:0000313" key="7">
    <source>
        <dbReference type="Proteomes" id="UP000585507"/>
    </source>
</evidence>
<evidence type="ECO:0000313" key="6">
    <source>
        <dbReference type="EMBL" id="MBB5539111.1"/>
    </source>
</evidence>
<name>A0A7W8UGT2_9HYPH</name>
<dbReference type="EMBL" id="JACHBK010000017">
    <property type="protein sequence ID" value="MBB5539111.1"/>
    <property type="molecule type" value="Genomic_DNA"/>
</dbReference>
<comment type="caution">
    <text evidence="6">The sequence shown here is derived from an EMBL/GenBank/DDBJ whole genome shotgun (WGS) entry which is preliminary data.</text>
</comment>
<dbReference type="Proteomes" id="UP000585507">
    <property type="component" value="Unassembled WGS sequence"/>
</dbReference>
<evidence type="ECO:0000259" key="5">
    <source>
        <dbReference type="PROSITE" id="PS50931"/>
    </source>
</evidence>
<dbReference type="AlphaFoldDB" id="A0A7W8UGT2"/>
<dbReference type="SUPFAM" id="SSF53850">
    <property type="entry name" value="Periplasmic binding protein-like II"/>
    <property type="match status" value="1"/>
</dbReference>
<dbReference type="Pfam" id="PF00126">
    <property type="entry name" value="HTH_1"/>
    <property type="match status" value="1"/>
</dbReference>
<dbReference type="Gene3D" id="1.10.10.10">
    <property type="entry name" value="Winged helix-like DNA-binding domain superfamily/Winged helix DNA-binding domain"/>
    <property type="match status" value="1"/>
</dbReference>
<evidence type="ECO:0000256" key="1">
    <source>
        <dbReference type="ARBA" id="ARBA00009437"/>
    </source>
</evidence>
<sequence>MKTLLSVMDSNSIAAAARKENLTPSAVVQRLRALEDEIGAALVRRAGHSMRATEAGTAVVDAARRIVEMAESLPGLANQNEEIGRVRVGIIHSMTTGLLPEILTSMKEKRPGIQVDVQPGQSSDLFQRMIDGNLDAAILVEPPFAIPKEFTWHELRKDPLVLLCSSDEAENDPIALLKHAPFIRYDRKHWGGRSAETYLRRLKINLQEKYELDSLEAIAVLVNRGLGVSLVPDWLPPWPEGLSLRKISLDGAPFRGVGIIFPRLTTNERLVKAFAEEARAAAKLKNVA</sequence>
<reference evidence="6 7" key="1">
    <citation type="submission" date="2020-08" db="EMBL/GenBank/DDBJ databases">
        <title>Genomic Encyclopedia of Type Strains, Phase IV (KMG-V): Genome sequencing to study the core and pangenomes of soil and plant-associated prokaryotes.</title>
        <authorList>
            <person name="Whitman W."/>
        </authorList>
    </citation>
    <scope>NUCLEOTIDE SEQUENCE [LARGE SCALE GENOMIC DNA]</scope>
    <source>
        <strain evidence="6 7">SEMIA 4084</strain>
    </source>
</reference>
<dbReference type="GO" id="GO:0003700">
    <property type="term" value="F:DNA-binding transcription factor activity"/>
    <property type="evidence" value="ECO:0007669"/>
    <property type="project" value="InterPro"/>
</dbReference>
<gene>
    <name evidence="6" type="ORF">GGD55_005855</name>
</gene>
<keyword evidence="3 6" id="KW-0238">DNA-binding</keyword>
<dbReference type="PANTHER" id="PTHR30346:SF28">
    <property type="entry name" value="HTH-TYPE TRANSCRIPTIONAL REGULATOR CYNR"/>
    <property type="match status" value="1"/>
</dbReference>
<dbReference type="InterPro" id="IPR005119">
    <property type="entry name" value="LysR_subst-bd"/>
</dbReference>
<organism evidence="6 7">
    <name type="scientific">Rhizobium giardinii</name>
    <dbReference type="NCBI Taxonomy" id="56731"/>
    <lineage>
        <taxon>Bacteria</taxon>
        <taxon>Pseudomonadati</taxon>
        <taxon>Pseudomonadota</taxon>
        <taxon>Alphaproteobacteria</taxon>
        <taxon>Hyphomicrobiales</taxon>
        <taxon>Rhizobiaceae</taxon>
        <taxon>Rhizobium/Agrobacterium group</taxon>
        <taxon>Rhizobium</taxon>
    </lineage>
</organism>
<evidence type="ECO:0000256" key="2">
    <source>
        <dbReference type="ARBA" id="ARBA00023015"/>
    </source>
</evidence>
<dbReference type="InterPro" id="IPR036388">
    <property type="entry name" value="WH-like_DNA-bd_sf"/>
</dbReference>
<dbReference type="GO" id="GO:0032993">
    <property type="term" value="C:protein-DNA complex"/>
    <property type="evidence" value="ECO:0007669"/>
    <property type="project" value="TreeGrafter"/>
</dbReference>
<accession>A0A7W8UGT2</accession>
<comment type="similarity">
    <text evidence="1">Belongs to the LysR transcriptional regulatory family.</text>
</comment>
<keyword evidence="4" id="KW-0804">Transcription</keyword>
<dbReference type="RefSeq" id="WP_162709267.1">
    <property type="nucleotide sequence ID" value="NZ_JACHBK010000017.1"/>
</dbReference>
<evidence type="ECO:0000256" key="4">
    <source>
        <dbReference type="ARBA" id="ARBA00023163"/>
    </source>
</evidence>
<dbReference type="Gene3D" id="3.40.190.10">
    <property type="entry name" value="Periplasmic binding protein-like II"/>
    <property type="match status" value="2"/>
</dbReference>
<dbReference type="InterPro" id="IPR000847">
    <property type="entry name" value="LysR_HTH_N"/>
</dbReference>
<dbReference type="PANTHER" id="PTHR30346">
    <property type="entry name" value="TRANSCRIPTIONAL DUAL REGULATOR HCAR-RELATED"/>
    <property type="match status" value="1"/>
</dbReference>
<dbReference type="SUPFAM" id="SSF46785">
    <property type="entry name" value="Winged helix' DNA-binding domain"/>
    <property type="match status" value="1"/>
</dbReference>
<proteinExistence type="inferred from homology"/>
<dbReference type="Pfam" id="PF03466">
    <property type="entry name" value="LysR_substrate"/>
    <property type="match status" value="1"/>
</dbReference>
<dbReference type="PROSITE" id="PS50931">
    <property type="entry name" value="HTH_LYSR"/>
    <property type="match status" value="1"/>
</dbReference>
<dbReference type="GO" id="GO:0003677">
    <property type="term" value="F:DNA binding"/>
    <property type="evidence" value="ECO:0007669"/>
    <property type="project" value="UniProtKB-KW"/>
</dbReference>
<keyword evidence="7" id="KW-1185">Reference proteome</keyword>
<evidence type="ECO:0000256" key="3">
    <source>
        <dbReference type="ARBA" id="ARBA00023125"/>
    </source>
</evidence>
<feature type="domain" description="HTH lysR-type" evidence="5">
    <location>
        <begin position="1"/>
        <end position="53"/>
    </location>
</feature>
<dbReference type="InterPro" id="IPR036390">
    <property type="entry name" value="WH_DNA-bd_sf"/>
</dbReference>
<keyword evidence="2" id="KW-0805">Transcription regulation</keyword>